<name>A0A0A8ZU78_ARUDO</name>
<sequence>MPGCNLSGPIDNSLSSLSSLSVIDLSFNLITYYPLVCFPTSTR</sequence>
<dbReference type="Gene3D" id="3.80.10.10">
    <property type="entry name" value="Ribonuclease Inhibitor"/>
    <property type="match status" value="1"/>
</dbReference>
<evidence type="ECO:0000313" key="1">
    <source>
        <dbReference type="EMBL" id="JAD42954.1"/>
    </source>
</evidence>
<organism evidence="1">
    <name type="scientific">Arundo donax</name>
    <name type="common">Giant reed</name>
    <name type="synonym">Donax arundinaceus</name>
    <dbReference type="NCBI Taxonomy" id="35708"/>
    <lineage>
        <taxon>Eukaryota</taxon>
        <taxon>Viridiplantae</taxon>
        <taxon>Streptophyta</taxon>
        <taxon>Embryophyta</taxon>
        <taxon>Tracheophyta</taxon>
        <taxon>Spermatophyta</taxon>
        <taxon>Magnoliopsida</taxon>
        <taxon>Liliopsida</taxon>
        <taxon>Poales</taxon>
        <taxon>Poaceae</taxon>
        <taxon>PACMAD clade</taxon>
        <taxon>Arundinoideae</taxon>
        <taxon>Arundineae</taxon>
        <taxon>Arundo</taxon>
    </lineage>
</organism>
<reference evidence="1" key="1">
    <citation type="submission" date="2014-09" db="EMBL/GenBank/DDBJ databases">
        <authorList>
            <person name="Magalhaes I.L.F."/>
            <person name="Oliveira U."/>
            <person name="Santos F.R."/>
            <person name="Vidigal T.H.D.A."/>
            <person name="Brescovit A.D."/>
            <person name="Santos A.J."/>
        </authorList>
    </citation>
    <scope>NUCLEOTIDE SEQUENCE</scope>
    <source>
        <tissue evidence="1">Shoot tissue taken approximately 20 cm above the soil surface</tissue>
    </source>
</reference>
<accession>A0A0A8ZU78</accession>
<dbReference type="SUPFAM" id="SSF52058">
    <property type="entry name" value="L domain-like"/>
    <property type="match status" value="1"/>
</dbReference>
<dbReference type="EMBL" id="GBRH01254941">
    <property type="protein sequence ID" value="JAD42954.1"/>
    <property type="molecule type" value="Transcribed_RNA"/>
</dbReference>
<dbReference type="InterPro" id="IPR032675">
    <property type="entry name" value="LRR_dom_sf"/>
</dbReference>
<dbReference type="AlphaFoldDB" id="A0A0A8ZU78"/>
<proteinExistence type="predicted"/>
<reference evidence="1" key="2">
    <citation type="journal article" date="2015" name="Data Brief">
        <title>Shoot transcriptome of the giant reed, Arundo donax.</title>
        <authorList>
            <person name="Barrero R.A."/>
            <person name="Guerrero F.D."/>
            <person name="Moolhuijzen P."/>
            <person name="Goolsby J.A."/>
            <person name="Tidwell J."/>
            <person name="Bellgard S.E."/>
            <person name="Bellgard M.I."/>
        </authorList>
    </citation>
    <scope>NUCLEOTIDE SEQUENCE</scope>
    <source>
        <tissue evidence="1">Shoot tissue taken approximately 20 cm above the soil surface</tissue>
    </source>
</reference>
<protein>
    <submittedName>
        <fullName evidence="1">Uncharacterized protein</fullName>
    </submittedName>
</protein>